<feature type="transmembrane region" description="Helical" evidence="1">
    <location>
        <begin position="84"/>
        <end position="104"/>
    </location>
</feature>
<gene>
    <name evidence="3" type="ORF">LDC_1279</name>
</gene>
<proteinExistence type="predicted"/>
<reference evidence="3" key="1">
    <citation type="submission" date="2010-07" db="EMBL/GenBank/DDBJ databases">
        <authorList>
            <consortium name="CONSOLIDER consortium CSD2007-00005"/>
            <person name="Guazzaroni M.-E."/>
            <person name="Richter M."/>
            <person name="Garcia-Salamanca A."/>
            <person name="Yarza P."/>
            <person name="Ferrer M."/>
        </authorList>
    </citation>
    <scope>NUCLEOTIDE SEQUENCE</scope>
</reference>
<evidence type="ECO:0000256" key="1">
    <source>
        <dbReference type="SAM" id="Phobius"/>
    </source>
</evidence>
<feature type="transmembrane region" description="Helical" evidence="1">
    <location>
        <begin position="148"/>
        <end position="178"/>
    </location>
</feature>
<keyword evidence="1" id="KW-0472">Membrane</keyword>
<accession>D9PIC3</accession>
<protein>
    <recommendedName>
        <fullName evidence="2">DUF2157 domain-containing protein</fullName>
    </recommendedName>
</protein>
<feature type="transmembrane region" description="Helical" evidence="1">
    <location>
        <begin position="287"/>
        <end position="303"/>
    </location>
</feature>
<feature type="transmembrane region" description="Helical" evidence="1">
    <location>
        <begin position="309"/>
        <end position="326"/>
    </location>
</feature>
<feature type="transmembrane region" description="Helical" evidence="1">
    <location>
        <begin position="223"/>
        <end position="245"/>
    </location>
</feature>
<name>D9PIC3_9ZZZZ</name>
<keyword evidence="1" id="KW-0812">Transmembrane</keyword>
<reference evidence="3" key="2">
    <citation type="journal article" date="2011" name="Microb. Ecol.">
        <title>Taxonomic and Functional Metagenomic Profiling of the Microbial Community in the Anoxic Sediment of a Sub-saline Shallow Lake (Laguna de Carrizo, Central Spain).</title>
        <authorList>
            <person name="Ferrer M."/>
            <person name="Guazzaroni M.E."/>
            <person name="Richter M."/>
            <person name="Garcia-Salamanca A."/>
            <person name="Yarza P."/>
            <person name="Suarez-Suarez A."/>
            <person name="Solano J."/>
            <person name="Alcaide M."/>
            <person name="van Dillewijn P."/>
            <person name="Molina-Henares M.A."/>
            <person name="Lopez-Cortes N."/>
            <person name="Al-Ramahi Y."/>
            <person name="Guerrero C."/>
            <person name="Acosta A."/>
            <person name="de Eugenio L.I."/>
            <person name="Martinez V."/>
            <person name="Marques S."/>
            <person name="Rojo F."/>
            <person name="Santero E."/>
            <person name="Genilloud O."/>
            <person name="Perez-Perez J."/>
            <person name="Rossello-Mora R."/>
            <person name="Ramos J.L."/>
        </authorList>
    </citation>
    <scope>NUCLEOTIDE SEQUENCE</scope>
</reference>
<feature type="domain" description="DUF2157" evidence="2">
    <location>
        <begin position="45"/>
        <end position="164"/>
    </location>
</feature>
<evidence type="ECO:0000259" key="2">
    <source>
        <dbReference type="Pfam" id="PF09925"/>
    </source>
</evidence>
<dbReference type="InterPro" id="IPR018677">
    <property type="entry name" value="DUF2157"/>
</dbReference>
<feature type="transmembrane region" description="Helical" evidence="1">
    <location>
        <begin position="57"/>
        <end position="78"/>
    </location>
</feature>
<feature type="transmembrane region" description="Helical" evidence="1">
    <location>
        <begin position="257"/>
        <end position="275"/>
    </location>
</feature>
<dbReference type="AlphaFoldDB" id="D9PIC3"/>
<dbReference type="Pfam" id="PF09925">
    <property type="entry name" value="DUF2157"/>
    <property type="match status" value="1"/>
</dbReference>
<dbReference type="EMBL" id="ADZX01000424">
    <property type="protein sequence ID" value="EFK96675.1"/>
    <property type="molecule type" value="Genomic_DNA"/>
</dbReference>
<keyword evidence="1" id="KW-1133">Transmembrane helix</keyword>
<sequence>MFRTELARLEVEGALTLSEAQAQGLRAHHDTVLAGLAQSFDIDRDVRGKQLSWGMRIASFLGALALAASVFFLFYQFWGLFQEPAQVAILVGASLAGFGLTLWVQGRDSTGYFTKLAALVAFACFVLNIVMFGQIFNITPSDKALLPWAAYALLLAYVCDLRLLLVAGLLCIVGFVAARVGTWSGMYWIHFGERPENFIPLSFVLFLLPQFVRHRRHEEFPPTYRLVGLVSLLLPVLVLGNWGGGSYVPWSDKAIEHFYQVAGFALSAGAVWLGLRWQWTETTNGGIVFFVIFLFNKFFDWWWQTMPKYLFFLVIGLAAVLLLLVIKRMRRAFAESGTA</sequence>
<comment type="caution">
    <text evidence="3">The sequence shown here is derived from an EMBL/GenBank/DDBJ whole genome shotgun (WGS) entry which is preliminary data.</text>
</comment>
<feature type="transmembrane region" description="Helical" evidence="1">
    <location>
        <begin position="116"/>
        <end position="136"/>
    </location>
</feature>
<organism evidence="3">
    <name type="scientific">sediment metagenome</name>
    <dbReference type="NCBI Taxonomy" id="749907"/>
    <lineage>
        <taxon>unclassified sequences</taxon>
        <taxon>metagenomes</taxon>
        <taxon>ecological metagenomes</taxon>
    </lineage>
</organism>
<evidence type="ECO:0000313" key="3">
    <source>
        <dbReference type="EMBL" id="EFK96675.1"/>
    </source>
</evidence>